<gene>
    <name evidence="6" type="primary">WDR31_12</name>
    <name evidence="6" type="ORF">BGZ97_006086</name>
</gene>
<dbReference type="Pfam" id="PF00400">
    <property type="entry name" value="WD40"/>
    <property type="match status" value="7"/>
</dbReference>
<dbReference type="Gene3D" id="2.160.20.80">
    <property type="entry name" value="E3 ubiquitin-protein ligase SopA"/>
    <property type="match status" value="1"/>
</dbReference>
<dbReference type="InterPro" id="IPR019775">
    <property type="entry name" value="WD40_repeat_CS"/>
</dbReference>
<feature type="compositionally biased region" description="Polar residues" evidence="4">
    <location>
        <begin position="1"/>
        <end position="10"/>
    </location>
</feature>
<organism evidence="6 7">
    <name type="scientific">Linnemannia gamsii</name>
    <dbReference type="NCBI Taxonomy" id="64522"/>
    <lineage>
        <taxon>Eukaryota</taxon>
        <taxon>Fungi</taxon>
        <taxon>Fungi incertae sedis</taxon>
        <taxon>Mucoromycota</taxon>
        <taxon>Mortierellomycotina</taxon>
        <taxon>Mortierellomycetes</taxon>
        <taxon>Mortierellales</taxon>
        <taxon>Mortierellaceae</taxon>
        <taxon>Linnemannia</taxon>
    </lineage>
</organism>
<dbReference type="InterPro" id="IPR001680">
    <property type="entry name" value="WD40_rpt"/>
</dbReference>
<dbReference type="SUPFAM" id="SSF50978">
    <property type="entry name" value="WD40 repeat-like"/>
    <property type="match status" value="1"/>
</dbReference>
<feature type="repeat" description="WD" evidence="3">
    <location>
        <begin position="1012"/>
        <end position="1053"/>
    </location>
</feature>
<dbReference type="Proteomes" id="UP000823405">
    <property type="component" value="Unassembled WGS sequence"/>
</dbReference>
<feature type="repeat" description="WD" evidence="3">
    <location>
        <begin position="928"/>
        <end position="969"/>
    </location>
</feature>
<evidence type="ECO:0000313" key="7">
    <source>
        <dbReference type="Proteomes" id="UP000823405"/>
    </source>
</evidence>
<dbReference type="SMART" id="SM00320">
    <property type="entry name" value="WD40"/>
    <property type="match status" value="12"/>
</dbReference>
<proteinExistence type="predicted"/>
<dbReference type="PROSITE" id="PS50294">
    <property type="entry name" value="WD_REPEATS_REGION"/>
    <property type="match status" value="5"/>
</dbReference>
<evidence type="ECO:0000313" key="6">
    <source>
        <dbReference type="EMBL" id="KAG0290809.1"/>
    </source>
</evidence>
<reference evidence="6" key="1">
    <citation type="journal article" date="2020" name="Fungal Divers.">
        <title>Resolving the Mortierellaceae phylogeny through synthesis of multi-gene phylogenetics and phylogenomics.</title>
        <authorList>
            <person name="Vandepol N."/>
            <person name="Liber J."/>
            <person name="Desiro A."/>
            <person name="Na H."/>
            <person name="Kennedy M."/>
            <person name="Barry K."/>
            <person name="Grigoriev I.V."/>
            <person name="Miller A.N."/>
            <person name="O'Donnell K."/>
            <person name="Stajich J.E."/>
            <person name="Bonito G."/>
        </authorList>
    </citation>
    <scope>NUCLEOTIDE SEQUENCE</scope>
    <source>
        <strain evidence="6">NVP60</strain>
    </source>
</reference>
<feature type="repeat" description="WD" evidence="3">
    <location>
        <begin position="970"/>
        <end position="1011"/>
    </location>
</feature>
<dbReference type="AlphaFoldDB" id="A0A9P6QS85"/>
<dbReference type="Pfam" id="PF05729">
    <property type="entry name" value="NACHT"/>
    <property type="match status" value="1"/>
</dbReference>
<dbReference type="PROSITE" id="PS00678">
    <property type="entry name" value="WD_REPEATS_1"/>
    <property type="match status" value="1"/>
</dbReference>
<evidence type="ECO:0000256" key="3">
    <source>
        <dbReference type="PROSITE-ProRule" id="PRU00221"/>
    </source>
</evidence>
<dbReference type="SUPFAM" id="SSF63829">
    <property type="entry name" value="Calcium-dependent phosphotriesterase"/>
    <property type="match status" value="1"/>
</dbReference>
<keyword evidence="7" id="KW-1185">Reference proteome</keyword>
<dbReference type="InterPro" id="IPR020472">
    <property type="entry name" value="WD40_PAC1"/>
</dbReference>
<dbReference type="InterPro" id="IPR036322">
    <property type="entry name" value="WD40_repeat_dom_sf"/>
</dbReference>
<feature type="region of interest" description="Disordered" evidence="4">
    <location>
        <begin position="1"/>
        <end position="20"/>
    </location>
</feature>
<name>A0A9P6QS85_9FUNG</name>
<dbReference type="EMBL" id="JAAAIN010002705">
    <property type="protein sequence ID" value="KAG0290809.1"/>
    <property type="molecule type" value="Genomic_DNA"/>
</dbReference>
<feature type="repeat" description="WD" evidence="3">
    <location>
        <begin position="716"/>
        <end position="757"/>
    </location>
</feature>
<comment type="caution">
    <text evidence="6">The sequence shown here is derived from an EMBL/GenBank/DDBJ whole genome shotgun (WGS) entry which is preliminary data.</text>
</comment>
<keyword evidence="1 3" id="KW-0853">WD repeat</keyword>
<feature type="repeat" description="WD" evidence="3">
    <location>
        <begin position="758"/>
        <end position="803"/>
    </location>
</feature>
<dbReference type="InterPro" id="IPR001646">
    <property type="entry name" value="5peptide_repeat"/>
</dbReference>
<evidence type="ECO:0000256" key="2">
    <source>
        <dbReference type="ARBA" id="ARBA00022737"/>
    </source>
</evidence>
<dbReference type="SUPFAM" id="SSF141571">
    <property type="entry name" value="Pentapeptide repeat-like"/>
    <property type="match status" value="1"/>
</dbReference>
<feature type="repeat" description="WD" evidence="3">
    <location>
        <begin position="804"/>
        <end position="845"/>
    </location>
</feature>
<sequence>MTNDPPTSLHATGEGNDLNNNQSINLIDSFQDLEINSKTEVDIHETLYLENGLHNLRSLRLNEFDQRIYIAPMAKANLQARDDILFPLMDKVQEFLASEREVMLILGDSGSGKSTFNRHLEHQLWTEYKQGGPIPLYINLPTIDNPAHDLIEKELQFHNFSEEQVMEMKLHRQLILICDGYDESQLKTNIHTTNQFNRPGQWRVKVVISCRTQYLGQDYRSRFQPQPVDRYQRTTVDDFQEAVVAVFSRAQIQQYVDEYVKNLPAVDTLLDKPTWTVEEYMDKLVNIPSLLDLVSNPFLLILALDALPTVVASTKDLSTITITRVQLYDSFVKRWLNVNRRRLEDSPLSYDERLELDLLIEDNFLYHGIKFQKDLATAIFIDHAGNPVVKYTHFHEKYTWKAAFFCPNGQVKLLRESSTVMRSGASFRFLHRSFLEYFYSRTIYDPLDYSLEADGDLDEREPGPDLMTRLGRMNIVKESSILKFLAERVEADAAFKRGLFGAIEDSKIDANVAQASANAISVLVKAGVQFNGKELRGIRIPSADLRGGNFDSADFEGADLSDVNMGRAWLRLANFSKAQMVGVQFGELPCLNAVLPATHCDFSFDGKLLAVAVMGDAVIAYDTDTWRTTMVYPGGPALAFSPINNEVAIGGALSDGDNNVYLHDVTAEEVRLVLIGHEKSVNCTVYSRNGTQLATGSSDHTVRIWSTLSGDALYFLKGHTGPVKGVAFSPAGVQLVSGSDDGTVRTWDARVGHALAILGDHTSSVNSVVYSPDGSQIASSNTNSKGDEDVRLWDARSGDIKHILTGHYGDVSSLAYSPDGRQLASCSKLKGIHLWDSLSGELISLLTGNINITSATFSPTNNYIASTALDGTVRLWRVGAEFEDFFLRLGDNFTSGDVCADGSRIVTCTKEGRMRIWETLTGKSRDIKTGYNIPFTEMALSSCSTKVASGHNDHKVRLWDTQTGVLLQVHEGHTDTVVVMAFSPNGDQISSGSFDKTVRIWDTLTGRVVAVLEAHSGEVHGLKYSPSGHQIVASTSGNVAHVWCSRTGAKVFDMAEPEGRSWMFSPDGRHIISTSAKGLQSWDPLTGQRTGRLSDIQDFCMVFSISPDNNFIAASSPYGMLMLWDVSSDRCCTEIYRVRTEMAYEVRWMRDTTDGDRLYLLTLTSGPSLRVWRLSKEEDEGVERGVCSLQLVRSIGGRVLSLAQTKADGVVGLSPANLKLLDQRRNE</sequence>
<dbReference type="Gene3D" id="2.130.10.10">
    <property type="entry name" value="YVTN repeat-like/Quinoprotein amine dehydrogenase"/>
    <property type="match status" value="5"/>
</dbReference>
<evidence type="ECO:0000259" key="5">
    <source>
        <dbReference type="Pfam" id="PF05729"/>
    </source>
</evidence>
<dbReference type="SUPFAM" id="SSF50998">
    <property type="entry name" value="Quinoprotein alcohol dehydrogenase-like"/>
    <property type="match status" value="1"/>
</dbReference>
<dbReference type="InterPro" id="IPR011047">
    <property type="entry name" value="Quinoprotein_ADH-like_sf"/>
</dbReference>
<dbReference type="PROSITE" id="PS50082">
    <property type="entry name" value="WD_REPEATS_2"/>
    <property type="match status" value="8"/>
</dbReference>
<dbReference type="InterPro" id="IPR015943">
    <property type="entry name" value="WD40/YVTN_repeat-like_dom_sf"/>
</dbReference>
<dbReference type="OrthoDB" id="2383519at2759"/>
<dbReference type="PANTHER" id="PTHR19848:SF8">
    <property type="entry name" value="F-BOX AND WD REPEAT DOMAIN CONTAINING 7"/>
    <property type="match status" value="1"/>
</dbReference>
<dbReference type="InterPro" id="IPR007111">
    <property type="entry name" value="NACHT_NTPase"/>
</dbReference>
<dbReference type="PANTHER" id="PTHR19848">
    <property type="entry name" value="WD40 REPEAT PROTEIN"/>
    <property type="match status" value="1"/>
</dbReference>
<dbReference type="PROSITE" id="PS00675">
    <property type="entry name" value="SIGMA54_INTERACT_1"/>
    <property type="match status" value="1"/>
</dbReference>
<dbReference type="Pfam" id="PF00805">
    <property type="entry name" value="Pentapeptide"/>
    <property type="match status" value="1"/>
</dbReference>
<dbReference type="CDD" id="cd00200">
    <property type="entry name" value="WD40"/>
    <property type="match status" value="1"/>
</dbReference>
<feature type="domain" description="NACHT" evidence="5">
    <location>
        <begin position="102"/>
        <end position="261"/>
    </location>
</feature>
<evidence type="ECO:0000256" key="1">
    <source>
        <dbReference type="ARBA" id="ARBA00022574"/>
    </source>
</evidence>
<keyword evidence="2" id="KW-0677">Repeat</keyword>
<accession>A0A9P6QS85</accession>
<protein>
    <submittedName>
        <fullName evidence="6">WD_REPEATS_REGION domain-containing protein</fullName>
    </submittedName>
</protein>
<dbReference type="InterPro" id="IPR025662">
    <property type="entry name" value="Sigma_54_int_dom_ATP-bd_1"/>
</dbReference>
<feature type="repeat" description="WD" evidence="3">
    <location>
        <begin position="852"/>
        <end position="878"/>
    </location>
</feature>
<dbReference type="InterPro" id="IPR027417">
    <property type="entry name" value="P-loop_NTPase"/>
</dbReference>
<dbReference type="SUPFAM" id="SSF52540">
    <property type="entry name" value="P-loop containing nucleoside triphosphate hydrolases"/>
    <property type="match status" value="1"/>
</dbReference>
<dbReference type="PRINTS" id="PR00320">
    <property type="entry name" value="GPROTEINBRPT"/>
</dbReference>
<dbReference type="Gene3D" id="3.40.50.300">
    <property type="entry name" value="P-loop containing nucleotide triphosphate hydrolases"/>
    <property type="match status" value="1"/>
</dbReference>
<evidence type="ECO:0000256" key="4">
    <source>
        <dbReference type="SAM" id="MobiDB-lite"/>
    </source>
</evidence>
<feature type="repeat" description="WD" evidence="3">
    <location>
        <begin position="674"/>
        <end position="715"/>
    </location>
</feature>